<dbReference type="Pfam" id="PF01419">
    <property type="entry name" value="Jacalin"/>
    <property type="match status" value="1"/>
</dbReference>
<dbReference type="Gene3D" id="2.100.10.30">
    <property type="entry name" value="Jacalin-like lectin domain"/>
    <property type="match status" value="1"/>
</dbReference>
<dbReference type="OrthoDB" id="10572463at2759"/>
<keyword evidence="4" id="KW-1185">Reference proteome</keyword>
<name>A0A077ZUJ1_STYLE</name>
<sequence length="246" mass="28027">MGCGQTKFKPHYIQNYELVELFGGPMNEEKTEFKPKKQLLLEQKQIFDDMRFIEKATSFHLDRIEVFMNEGLCCGIGVTFNLDGLVFNKNHKGTKLPKTSYELQLAQNENIEFIQVNYSDEGIHDIILKSNLGNMLVMDDEYGNDGDLQTVEYNLGDDHDALIGFKGMADDYITKLSFYKATRVDAPISQLRTQATRKKQPMRLSSNIDGVSGEEDDDAGLNHTKSPPKMRTAGQQRYQKPILEDI</sequence>
<feature type="region of interest" description="Disordered" evidence="1">
    <location>
        <begin position="192"/>
        <end position="246"/>
    </location>
</feature>
<evidence type="ECO:0000313" key="3">
    <source>
        <dbReference type="EMBL" id="CDW72965.1"/>
    </source>
</evidence>
<evidence type="ECO:0000313" key="4">
    <source>
        <dbReference type="Proteomes" id="UP000039865"/>
    </source>
</evidence>
<dbReference type="InterPro" id="IPR001229">
    <property type="entry name" value="Jacalin-like_lectin_dom"/>
</dbReference>
<accession>A0A077ZUJ1</accession>
<feature type="domain" description="Jacalin-type lectin" evidence="2">
    <location>
        <begin position="62"/>
        <end position="179"/>
    </location>
</feature>
<dbReference type="EMBL" id="CCKQ01001863">
    <property type="protein sequence ID" value="CDW72965.1"/>
    <property type="molecule type" value="Genomic_DNA"/>
</dbReference>
<dbReference type="InParanoid" id="A0A077ZUJ1"/>
<evidence type="ECO:0000259" key="2">
    <source>
        <dbReference type="Pfam" id="PF01419"/>
    </source>
</evidence>
<proteinExistence type="predicted"/>
<organism evidence="3 4">
    <name type="scientific">Stylonychia lemnae</name>
    <name type="common">Ciliate</name>
    <dbReference type="NCBI Taxonomy" id="5949"/>
    <lineage>
        <taxon>Eukaryota</taxon>
        <taxon>Sar</taxon>
        <taxon>Alveolata</taxon>
        <taxon>Ciliophora</taxon>
        <taxon>Intramacronucleata</taxon>
        <taxon>Spirotrichea</taxon>
        <taxon>Stichotrichia</taxon>
        <taxon>Sporadotrichida</taxon>
        <taxon>Oxytrichidae</taxon>
        <taxon>Stylonychinae</taxon>
        <taxon>Stylonychia</taxon>
    </lineage>
</organism>
<reference evidence="3 4" key="1">
    <citation type="submission" date="2014-06" db="EMBL/GenBank/DDBJ databases">
        <authorList>
            <person name="Swart Estienne"/>
        </authorList>
    </citation>
    <scope>NUCLEOTIDE SEQUENCE [LARGE SCALE GENOMIC DNA]</scope>
    <source>
        <strain evidence="3 4">130c</strain>
    </source>
</reference>
<dbReference type="AlphaFoldDB" id="A0A077ZUJ1"/>
<dbReference type="SUPFAM" id="SSF51101">
    <property type="entry name" value="Mannose-binding lectins"/>
    <property type="match status" value="1"/>
</dbReference>
<dbReference type="Proteomes" id="UP000039865">
    <property type="component" value="Unassembled WGS sequence"/>
</dbReference>
<gene>
    <name evidence="3" type="primary">Contig1747.g1894</name>
    <name evidence="3" type="ORF">STYLEM_1933</name>
</gene>
<dbReference type="InterPro" id="IPR036404">
    <property type="entry name" value="Jacalin-like_lectin_dom_sf"/>
</dbReference>
<protein>
    <recommendedName>
        <fullName evidence="2">Jacalin-type lectin domain-containing protein</fullName>
    </recommendedName>
</protein>
<evidence type="ECO:0000256" key="1">
    <source>
        <dbReference type="SAM" id="MobiDB-lite"/>
    </source>
</evidence>